<dbReference type="InterPro" id="IPR001763">
    <property type="entry name" value="Rhodanese-like_dom"/>
</dbReference>
<keyword evidence="3" id="KW-1185">Reference proteome</keyword>
<sequence length="652" mass="74189">MNKVNQSGVTAEEQKLTWERNLKALKLYRAELYRQMEEEALRRQVSLEELAVYIGDGDGPLRPCQRKGHTYAEAVGGRPVFLHSRYDSVREAEDWAAGILQGHNREVQGNIDHLVVLGVGLGYHLIELLKHKETEGKIFAVDSRLDLFLASLTVVDWQTAFADKRLLLFFGWESKDFAEALAETVGFYQCDSVRIVDYSPVAKWNGDYYKQIIEEVLYVLNQVAAELATMMHFSGLWMENLFKNLPYVCGAKGINQFKDYFSGVPAIVVAAGPSLNKVLPVLKEAQRHALIISVGTAWKVLLKAGIEPDFVVAIDGGTAGWYHFEGTECEVPLIFDPKVYWGIPFVHRGPKIFAVTSDFLGQWLYRFGPYQEQQVQSGPSVSNVAFDIARRMGCDPIVFTGLDLCYADGYTHADGTVWRKKKEQDDRKRIPTINMYGEPVETTWAFQIFRTWFETEIPKSPHLHVYNASVGGLAIEGAENARLEEIPRLFDAGRDLTTLRQALREFLKTSPPFIDRDALTADMERVSHELTQVERLSRRGRDLSKRMHSLYARSQGGQTDRMNRTAGNILKELERIDAKIRESQEVNILLTLPFQSLYYEYFRRLDVPDDADEQVKGKKIAEAGQLLYDSIYRMTGETNKLVKESLDSLKKD</sequence>
<dbReference type="PROSITE" id="PS50206">
    <property type="entry name" value="RHODANESE_3"/>
    <property type="match status" value="1"/>
</dbReference>
<name>A0A845L3N8_9FIRM</name>
<dbReference type="EMBL" id="WXEY01000005">
    <property type="protein sequence ID" value="MZP29464.1"/>
    <property type="molecule type" value="Genomic_DNA"/>
</dbReference>
<evidence type="ECO:0000313" key="3">
    <source>
        <dbReference type="Proteomes" id="UP000463470"/>
    </source>
</evidence>
<proteinExistence type="predicted"/>
<protein>
    <submittedName>
        <fullName evidence="2">DUF115 domain-containing protein</fullName>
    </submittedName>
</protein>
<dbReference type="Proteomes" id="UP000463470">
    <property type="component" value="Unassembled WGS sequence"/>
</dbReference>
<dbReference type="OrthoDB" id="5291305at2"/>
<accession>A0A845L3N8</accession>
<dbReference type="InterPro" id="IPR045376">
    <property type="entry name" value="Maf_N"/>
</dbReference>
<evidence type="ECO:0000259" key="1">
    <source>
        <dbReference type="PROSITE" id="PS50206"/>
    </source>
</evidence>
<dbReference type="Pfam" id="PF20157">
    <property type="entry name" value="Maf_flag10_N"/>
    <property type="match status" value="1"/>
</dbReference>
<feature type="domain" description="Rhodanese" evidence="1">
    <location>
        <begin position="297"/>
        <end position="330"/>
    </location>
</feature>
<dbReference type="Pfam" id="PF01973">
    <property type="entry name" value="MptE-like"/>
    <property type="match status" value="1"/>
</dbReference>
<gene>
    <name evidence="2" type="ORF">GTO91_07065</name>
</gene>
<organism evidence="2 3">
    <name type="scientific">Heliomicrobium undosum</name>
    <dbReference type="NCBI Taxonomy" id="121734"/>
    <lineage>
        <taxon>Bacteria</taxon>
        <taxon>Bacillati</taxon>
        <taxon>Bacillota</taxon>
        <taxon>Clostridia</taxon>
        <taxon>Eubacteriales</taxon>
        <taxon>Heliobacteriaceae</taxon>
        <taxon>Heliomicrobium</taxon>
    </lineage>
</organism>
<dbReference type="InterPro" id="IPR002826">
    <property type="entry name" value="MptE-like"/>
</dbReference>
<reference evidence="2 3" key="1">
    <citation type="submission" date="2020-01" db="EMBL/GenBank/DDBJ databases">
        <title>Whole-genome sequence of Heliobacterium undosum DSM 13378.</title>
        <authorList>
            <person name="Kyndt J.A."/>
            <person name="Meyer T.E."/>
        </authorList>
    </citation>
    <scope>NUCLEOTIDE SEQUENCE [LARGE SCALE GENOMIC DNA]</scope>
    <source>
        <strain evidence="2 3">DSM 13378</strain>
    </source>
</reference>
<dbReference type="PANTHER" id="PTHR41786:SF1">
    <property type="entry name" value="6-HYDROXYMETHYLPTERIN DIPHOSPHOKINASE MPTE-LIKE DOMAIN-CONTAINING PROTEIN"/>
    <property type="match status" value="1"/>
</dbReference>
<dbReference type="AlphaFoldDB" id="A0A845L3N8"/>
<dbReference type="PANTHER" id="PTHR41786">
    <property type="entry name" value="MOTILITY ACCESSORY FACTOR MAF"/>
    <property type="match status" value="1"/>
</dbReference>
<comment type="caution">
    <text evidence="2">The sequence shown here is derived from an EMBL/GenBank/DDBJ whole genome shotgun (WGS) entry which is preliminary data.</text>
</comment>
<evidence type="ECO:0000313" key="2">
    <source>
        <dbReference type="EMBL" id="MZP29464.1"/>
    </source>
</evidence>
<dbReference type="RefSeq" id="WP_161256950.1">
    <property type="nucleotide sequence ID" value="NZ_WXEY01000005.1"/>
</dbReference>